<evidence type="ECO:0000256" key="1">
    <source>
        <dbReference type="ARBA" id="ARBA00009108"/>
    </source>
</evidence>
<dbReference type="Gene3D" id="3.30.70.1880">
    <property type="entry name" value="Protein of unknown function DUF881"/>
    <property type="match status" value="1"/>
</dbReference>
<sequence length="243" mass="27475">MMQSFFGKSILLVISIVIGLILAIQVKNLDDDYRFISVKTISDLNTAIRQEKEEIDHLKELIDQQEKRLREYQLAIASEGSIDEILMQDIEHMRMRSGHYDLEGPGVIVVLMDSERELYTGENPNNVIVHDEDVLRIVNDLKIAGAEALSINGQRYLNTSEIQCTGPTITINQMTYAQPFVIKAIGNPDTLNAAIKAPGTYSREIKEVFGIQVESHISERIRIPKFQGNFTLHYVTAKDGENQ</sequence>
<accession>A0A1I3FXI5</accession>
<evidence type="ECO:0000313" key="3">
    <source>
        <dbReference type="EMBL" id="SFI15895.1"/>
    </source>
</evidence>
<dbReference type="AlphaFoldDB" id="A0A1I3FXI5"/>
<gene>
    <name evidence="3" type="ORF">SAMN05192551_10791</name>
</gene>
<comment type="similarity">
    <text evidence="1">Belongs to the UPF0749 family.</text>
</comment>
<name>A0A1I3FXI5_9FIRM</name>
<organism evidence="3 4">
    <name type="scientific">Tindallia magadiensis</name>
    <dbReference type="NCBI Taxonomy" id="69895"/>
    <lineage>
        <taxon>Bacteria</taxon>
        <taxon>Bacillati</taxon>
        <taxon>Bacillota</taxon>
        <taxon>Clostridia</taxon>
        <taxon>Peptostreptococcales</taxon>
        <taxon>Tindalliaceae</taxon>
        <taxon>Tindallia</taxon>
    </lineage>
</organism>
<dbReference type="Pfam" id="PF05949">
    <property type="entry name" value="DUF881"/>
    <property type="match status" value="1"/>
</dbReference>
<dbReference type="InterPro" id="IPR010273">
    <property type="entry name" value="DUF881"/>
</dbReference>
<dbReference type="STRING" id="69895.SAMN05192551_10791"/>
<evidence type="ECO:0000313" key="4">
    <source>
        <dbReference type="Proteomes" id="UP000199287"/>
    </source>
</evidence>
<evidence type="ECO:0000256" key="2">
    <source>
        <dbReference type="SAM" id="Coils"/>
    </source>
</evidence>
<feature type="coiled-coil region" evidence="2">
    <location>
        <begin position="41"/>
        <end position="75"/>
    </location>
</feature>
<dbReference type="EMBL" id="FOQA01000007">
    <property type="protein sequence ID" value="SFI15895.1"/>
    <property type="molecule type" value="Genomic_DNA"/>
</dbReference>
<dbReference type="PANTHER" id="PTHR37313:SF2">
    <property type="entry name" value="UPF0749 PROTEIN YLXX"/>
    <property type="match status" value="1"/>
</dbReference>
<reference evidence="4" key="1">
    <citation type="submission" date="2016-10" db="EMBL/GenBank/DDBJ databases">
        <authorList>
            <person name="Varghese N."/>
            <person name="Submissions S."/>
        </authorList>
    </citation>
    <scope>NUCLEOTIDE SEQUENCE [LARGE SCALE GENOMIC DNA]</scope>
    <source>
        <strain evidence="4">Z-7934</strain>
    </source>
</reference>
<protein>
    <submittedName>
        <fullName evidence="3">Uncharacterized conserved protein YlxW, UPF0749 family</fullName>
    </submittedName>
</protein>
<proteinExistence type="inferred from homology"/>
<dbReference type="Proteomes" id="UP000199287">
    <property type="component" value="Unassembled WGS sequence"/>
</dbReference>
<keyword evidence="4" id="KW-1185">Reference proteome</keyword>
<keyword evidence="2" id="KW-0175">Coiled coil</keyword>
<dbReference type="PANTHER" id="PTHR37313">
    <property type="entry name" value="UPF0749 PROTEIN RV1825"/>
    <property type="match status" value="1"/>
</dbReference>